<evidence type="ECO:0000256" key="1">
    <source>
        <dbReference type="SAM" id="MobiDB-lite"/>
    </source>
</evidence>
<dbReference type="Proteomes" id="UP000268321">
    <property type="component" value="Unassembled WGS sequence"/>
</dbReference>
<keyword evidence="3" id="KW-1185">Reference proteome</keyword>
<accession>A0A4P9ZI94</accession>
<sequence length="358" mass="39344">MNFHHRIPPTELKLLNVIDDSDSDSELSIEIGYTSELTVRPPVPTTNTYERRPTLDDGGNSSGISFTSVWNGDSATAVDNGQTVPARLGRSPLTGIVNVAELLPAFLRRFNNRSANSHLERVLGGIVRSLALTPLVPASTPRSGMSSFVNQNSAMAGIASLTRRSSNHSQTRNISQASSSSRATVRVLRSARLPPRHNTSQAGSMTEEERIRAFLNNLQRLQGLNINEIENMGEVDGDYLLQQPQYQSAPPSASARSNDGSLDMALSDRLMGGAHFININSERNDYTYLTHNFRVNNQIIKMRIGLRNAGWDDKRTGTGARTPSSRILSKIPSFIRRARSRLFSQEIAEVNTQTAQTA</sequence>
<evidence type="ECO:0000313" key="3">
    <source>
        <dbReference type="Proteomes" id="UP000268321"/>
    </source>
</evidence>
<evidence type="ECO:0000313" key="2">
    <source>
        <dbReference type="EMBL" id="RKP32755.1"/>
    </source>
</evidence>
<dbReference type="AlphaFoldDB" id="A0A4P9ZI94"/>
<organism evidence="2 3">
    <name type="scientific">Metschnikowia bicuspidata</name>
    <dbReference type="NCBI Taxonomy" id="27322"/>
    <lineage>
        <taxon>Eukaryota</taxon>
        <taxon>Fungi</taxon>
        <taxon>Dikarya</taxon>
        <taxon>Ascomycota</taxon>
        <taxon>Saccharomycotina</taxon>
        <taxon>Pichiomycetes</taxon>
        <taxon>Metschnikowiaceae</taxon>
        <taxon>Metschnikowia</taxon>
    </lineage>
</organism>
<feature type="compositionally biased region" description="Polar residues" evidence="1">
    <location>
        <begin position="163"/>
        <end position="183"/>
    </location>
</feature>
<gene>
    <name evidence="2" type="ORF">METBISCDRAFT_21023</name>
</gene>
<feature type="region of interest" description="Disordered" evidence="1">
    <location>
        <begin position="39"/>
        <end position="60"/>
    </location>
</feature>
<proteinExistence type="predicted"/>
<protein>
    <submittedName>
        <fullName evidence="2">Uncharacterized protein</fullName>
    </submittedName>
</protein>
<reference evidence="3" key="1">
    <citation type="journal article" date="2018" name="Nat. Microbiol.">
        <title>Leveraging single-cell genomics to expand the fungal tree of life.</title>
        <authorList>
            <person name="Ahrendt S.R."/>
            <person name="Quandt C.A."/>
            <person name="Ciobanu D."/>
            <person name="Clum A."/>
            <person name="Salamov A."/>
            <person name="Andreopoulos B."/>
            <person name="Cheng J.F."/>
            <person name="Woyke T."/>
            <person name="Pelin A."/>
            <person name="Henrissat B."/>
            <person name="Reynolds N.K."/>
            <person name="Benny G.L."/>
            <person name="Smith M.E."/>
            <person name="James T.Y."/>
            <person name="Grigoriev I.V."/>
        </authorList>
    </citation>
    <scope>NUCLEOTIDE SEQUENCE [LARGE SCALE GENOMIC DNA]</scope>
    <source>
        <strain evidence="3">Baker2002</strain>
    </source>
</reference>
<dbReference type="EMBL" id="ML004429">
    <property type="protein sequence ID" value="RKP32755.1"/>
    <property type="molecule type" value="Genomic_DNA"/>
</dbReference>
<feature type="region of interest" description="Disordered" evidence="1">
    <location>
        <begin position="163"/>
        <end position="185"/>
    </location>
</feature>
<name>A0A4P9ZI94_9ASCO</name>